<dbReference type="Gene3D" id="1.10.260.40">
    <property type="entry name" value="lambda repressor-like DNA-binding domains"/>
    <property type="match status" value="1"/>
</dbReference>
<dbReference type="SUPFAM" id="SSF53822">
    <property type="entry name" value="Periplasmic binding protein-like I"/>
    <property type="match status" value="1"/>
</dbReference>
<name>A0A426DPY8_9FIRM</name>
<dbReference type="Pfam" id="PF00356">
    <property type="entry name" value="LacI"/>
    <property type="match status" value="1"/>
</dbReference>
<evidence type="ECO:0000256" key="3">
    <source>
        <dbReference type="ARBA" id="ARBA00023163"/>
    </source>
</evidence>
<keyword evidence="2" id="KW-0238">DNA-binding</keyword>
<dbReference type="InterPro" id="IPR046335">
    <property type="entry name" value="LacI/GalR-like_sensor"/>
</dbReference>
<evidence type="ECO:0000256" key="1">
    <source>
        <dbReference type="ARBA" id="ARBA00023015"/>
    </source>
</evidence>
<dbReference type="PROSITE" id="PS50932">
    <property type="entry name" value="HTH_LACI_2"/>
    <property type="match status" value="1"/>
</dbReference>
<dbReference type="GO" id="GO:0000976">
    <property type="term" value="F:transcription cis-regulatory region binding"/>
    <property type="evidence" value="ECO:0007669"/>
    <property type="project" value="TreeGrafter"/>
</dbReference>
<dbReference type="SUPFAM" id="SSF47413">
    <property type="entry name" value="lambda repressor-like DNA-binding domains"/>
    <property type="match status" value="1"/>
</dbReference>
<organism evidence="5 6">
    <name type="scientific">Schaedlerella arabinosiphila</name>
    <dbReference type="NCBI Taxonomy" id="2044587"/>
    <lineage>
        <taxon>Bacteria</taxon>
        <taxon>Bacillati</taxon>
        <taxon>Bacillota</taxon>
        <taxon>Clostridia</taxon>
        <taxon>Lachnospirales</taxon>
        <taxon>Lachnospiraceae</taxon>
        <taxon>Schaedlerella</taxon>
    </lineage>
</organism>
<dbReference type="InterPro" id="IPR028082">
    <property type="entry name" value="Peripla_BP_I"/>
</dbReference>
<dbReference type="EMBL" id="RHJS01000002">
    <property type="protein sequence ID" value="RRK34828.1"/>
    <property type="molecule type" value="Genomic_DNA"/>
</dbReference>
<evidence type="ECO:0000313" key="6">
    <source>
        <dbReference type="Proteomes" id="UP000274920"/>
    </source>
</evidence>
<accession>A0A426DPY8</accession>
<keyword evidence="3" id="KW-0804">Transcription</keyword>
<keyword evidence="6" id="KW-1185">Reference proteome</keyword>
<gene>
    <name evidence="5" type="ORF">EBB54_28420</name>
</gene>
<dbReference type="InterPro" id="IPR010982">
    <property type="entry name" value="Lambda_DNA-bd_dom_sf"/>
</dbReference>
<protein>
    <submittedName>
        <fullName evidence="5">LacI family transcriptional regulator</fullName>
    </submittedName>
</protein>
<reference evidence="5" key="1">
    <citation type="submission" date="2018-10" db="EMBL/GenBank/DDBJ databases">
        <title>Schaedlerella arabinophila gen. nov. sp. nov., isolated from the mouse intestinal tract and comparative analysis with the genome of the closely related altered Schaedler flora strain ASF502.</title>
        <authorList>
            <person name="Miyake S."/>
            <person name="Soh M."/>
            <person name="Seedorf H."/>
        </authorList>
    </citation>
    <scope>NUCLEOTIDE SEQUENCE [LARGE SCALE GENOMIC DNA]</scope>
    <source>
        <strain evidence="5">DSM 106076</strain>
    </source>
</reference>
<evidence type="ECO:0000313" key="5">
    <source>
        <dbReference type="EMBL" id="RRK34828.1"/>
    </source>
</evidence>
<dbReference type="SMART" id="SM00354">
    <property type="entry name" value="HTH_LACI"/>
    <property type="match status" value="1"/>
</dbReference>
<dbReference type="RefSeq" id="WP_125130008.1">
    <property type="nucleotide sequence ID" value="NZ_RHJS01000002.1"/>
</dbReference>
<dbReference type="Pfam" id="PF13377">
    <property type="entry name" value="Peripla_BP_3"/>
    <property type="match status" value="1"/>
</dbReference>
<dbReference type="GO" id="GO:0003700">
    <property type="term" value="F:DNA-binding transcription factor activity"/>
    <property type="evidence" value="ECO:0007669"/>
    <property type="project" value="TreeGrafter"/>
</dbReference>
<dbReference type="PANTHER" id="PTHR30146">
    <property type="entry name" value="LACI-RELATED TRANSCRIPTIONAL REPRESSOR"/>
    <property type="match status" value="1"/>
</dbReference>
<evidence type="ECO:0000256" key="2">
    <source>
        <dbReference type="ARBA" id="ARBA00023125"/>
    </source>
</evidence>
<dbReference type="InterPro" id="IPR000843">
    <property type="entry name" value="HTH_LacI"/>
</dbReference>
<dbReference type="PANTHER" id="PTHR30146:SF109">
    <property type="entry name" value="HTH-TYPE TRANSCRIPTIONAL REGULATOR GALS"/>
    <property type="match status" value="1"/>
</dbReference>
<dbReference type="Proteomes" id="UP000274920">
    <property type="component" value="Unassembled WGS sequence"/>
</dbReference>
<sequence>MKVNIRKISEETGFSMSTVSNALNRKKGVNKETAEKILKVAEELGYRVDEEITKIRFVIFRRNGLIIDDSTFHPSVIEGVEHQAKLMGYETVFCYVDIHDPDYQEQLYDILSDMQSAVVLLGTEMLEEDYEPYAGAKNRIILLDGRCDKYAFDSVLVNDMDAAAGAVEYLVEKGHTKIGYLRGEFRIQAFRSREAGYRQVMNQHGLPAKPEYTATVGTKIETAYQKMKEYLDHAKELPTAFFADTDVIAIGSMQAMKEYGYDIPGDISVIGFDNVAYGMVSDPPLSTVHVYKQELGARAVRELLSADRTDSKAKVKIQVCADFIERGSVKEITG</sequence>
<comment type="caution">
    <text evidence="5">The sequence shown here is derived from an EMBL/GenBank/DDBJ whole genome shotgun (WGS) entry which is preliminary data.</text>
</comment>
<dbReference type="CDD" id="cd01392">
    <property type="entry name" value="HTH_LacI"/>
    <property type="match status" value="1"/>
</dbReference>
<dbReference type="AlphaFoldDB" id="A0A426DPY8"/>
<proteinExistence type="predicted"/>
<dbReference type="Gene3D" id="3.40.50.2300">
    <property type="match status" value="2"/>
</dbReference>
<feature type="domain" description="HTH lacI-type" evidence="4">
    <location>
        <begin position="3"/>
        <end position="49"/>
    </location>
</feature>
<evidence type="ECO:0000259" key="4">
    <source>
        <dbReference type="PROSITE" id="PS50932"/>
    </source>
</evidence>
<keyword evidence="1" id="KW-0805">Transcription regulation</keyword>